<dbReference type="CDD" id="cd00063">
    <property type="entry name" value="FN3"/>
    <property type="match status" value="1"/>
</dbReference>
<dbReference type="InterPro" id="IPR036116">
    <property type="entry name" value="FN3_sf"/>
</dbReference>
<evidence type="ECO:0000256" key="2">
    <source>
        <dbReference type="SAM" id="Phobius"/>
    </source>
</evidence>
<comment type="caution">
    <text evidence="4">The sequence shown here is derived from an EMBL/GenBank/DDBJ whole genome shotgun (WGS) entry which is preliminary data.</text>
</comment>
<dbReference type="InterPro" id="IPR003961">
    <property type="entry name" value="FN3_dom"/>
</dbReference>
<dbReference type="SMART" id="SM00060">
    <property type="entry name" value="FN3"/>
    <property type="match status" value="2"/>
</dbReference>
<dbReference type="AlphaFoldDB" id="A0AA88Y777"/>
<evidence type="ECO:0000256" key="1">
    <source>
        <dbReference type="SAM" id="MobiDB-lite"/>
    </source>
</evidence>
<keyword evidence="2" id="KW-1133">Transmembrane helix</keyword>
<feature type="transmembrane region" description="Helical" evidence="2">
    <location>
        <begin position="300"/>
        <end position="322"/>
    </location>
</feature>
<feature type="compositionally biased region" description="Polar residues" evidence="1">
    <location>
        <begin position="441"/>
        <end position="451"/>
    </location>
</feature>
<keyword evidence="5" id="KW-1185">Reference proteome</keyword>
<evidence type="ECO:0000313" key="5">
    <source>
        <dbReference type="Proteomes" id="UP001186944"/>
    </source>
</evidence>
<gene>
    <name evidence="4" type="ORF">FSP39_002617</name>
</gene>
<name>A0AA88Y777_PINIB</name>
<dbReference type="PROSITE" id="PS50853">
    <property type="entry name" value="FN3"/>
    <property type="match status" value="1"/>
</dbReference>
<evidence type="ECO:0000313" key="4">
    <source>
        <dbReference type="EMBL" id="KAK3096715.1"/>
    </source>
</evidence>
<proteinExistence type="predicted"/>
<feature type="compositionally biased region" description="Basic and acidic residues" evidence="1">
    <location>
        <begin position="414"/>
        <end position="440"/>
    </location>
</feature>
<sequence length="558" mass="61286">MIEELTYVEGIQNCIGGPSNIHVVKGSSAEKAKVTWDASRVTCPLMGFAVKVDSVSPLRISEGKNTSSNQNSVEVDVHPSFHYEINVFGILKTGETEGPPNPIQYFAPNARPGLSPGGIHIVSKNHTSITIGWDKINIIYKNGQISGYRVGYQQNGKNTFVNIAGEANTIYTIEGLSPGEGIRVVIQAVNDQGYGPYSNPITFYSQPLTTTRKPATGVAVISASLITSVRPPATSITSKSSSSVTTVYSGAALTQSGHTGHVTVKHTTPLTSPVSSLNHNDTKDLEVLNDSDESRASLPLILAAVGATLLLLAIIIPLMFFVCRFCCKTSIVPGKTSDDKRLMKHDFKNIDMESMDTNSMDSDPQSLTQAETNLQTTLSHPKADHLQISPLVSVIDIEPSQEISNLKPDSASYSKRERPLPTSRKTREGYPESPLSRRPDQQTQGPSSDGAGNSKPEWEPKYVSQVHFNSVKNNHISHTNNIYVRNYMKLKSIFQSKKKPDEPSIQYQSPRGFYDEFVDDFSNRPVFSRYTEGLTSYHGTPVLKTRKIEPRIMIDEPR</sequence>
<keyword evidence="2" id="KW-0472">Membrane</keyword>
<dbReference type="Proteomes" id="UP001186944">
    <property type="component" value="Unassembled WGS sequence"/>
</dbReference>
<dbReference type="EMBL" id="VSWD01000007">
    <property type="protein sequence ID" value="KAK3096715.1"/>
    <property type="molecule type" value="Genomic_DNA"/>
</dbReference>
<evidence type="ECO:0000259" key="3">
    <source>
        <dbReference type="PROSITE" id="PS50853"/>
    </source>
</evidence>
<accession>A0AA88Y777</accession>
<feature type="region of interest" description="Disordered" evidence="1">
    <location>
        <begin position="405"/>
        <end position="458"/>
    </location>
</feature>
<dbReference type="Pfam" id="PF00041">
    <property type="entry name" value="fn3"/>
    <property type="match status" value="1"/>
</dbReference>
<dbReference type="InterPro" id="IPR013783">
    <property type="entry name" value="Ig-like_fold"/>
</dbReference>
<keyword evidence="2" id="KW-0812">Transmembrane</keyword>
<dbReference type="SUPFAM" id="SSF49265">
    <property type="entry name" value="Fibronectin type III"/>
    <property type="match status" value="1"/>
</dbReference>
<organism evidence="4 5">
    <name type="scientific">Pinctada imbricata</name>
    <name type="common">Atlantic pearl-oyster</name>
    <name type="synonym">Pinctada martensii</name>
    <dbReference type="NCBI Taxonomy" id="66713"/>
    <lineage>
        <taxon>Eukaryota</taxon>
        <taxon>Metazoa</taxon>
        <taxon>Spiralia</taxon>
        <taxon>Lophotrochozoa</taxon>
        <taxon>Mollusca</taxon>
        <taxon>Bivalvia</taxon>
        <taxon>Autobranchia</taxon>
        <taxon>Pteriomorphia</taxon>
        <taxon>Pterioida</taxon>
        <taxon>Pterioidea</taxon>
        <taxon>Pteriidae</taxon>
        <taxon>Pinctada</taxon>
    </lineage>
</organism>
<feature type="domain" description="Fibronectin type-III" evidence="3">
    <location>
        <begin position="115"/>
        <end position="208"/>
    </location>
</feature>
<dbReference type="Gene3D" id="2.60.40.10">
    <property type="entry name" value="Immunoglobulins"/>
    <property type="match status" value="1"/>
</dbReference>
<reference evidence="4" key="1">
    <citation type="submission" date="2019-08" db="EMBL/GenBank/DDBJ databases">
        <title>The improved chromosome-level genome for the pearl oyster Pinctada fucata martensii using PacBio sequencing and Hi-C.</title>
        <authorList>
            <person name="Zheng Z."/>
        </authorList>
    </citation>
    <scope>NUCLEOTIDE SEQUENCE</scope>
    <source>
        <strain evidence="4">ZZ-2019</strain>
        <tissue evidence="4">Adductor muscle</tissue>
    </source>
</reference>
<protein>
    <recommendedName>
        <fullName evidence="3">Fibronectin type-III domain-containing protein</fullName>
    </recommendedName>
</protein>